<dbReference type="AlphaFoldDB" id="A0A1G2A727"/>
<feature type="transmembrane region" description="Helical" evidence="1">
    <location>
        <begin position="38"/>
        <end position="58"/>
    </location>
</feature>
<keyword evidence="1" id="KW-0812">Transmembrane</keyword>
<sequence>MKNKVIKPFLFGLLLFIPPIILYFFIKWDPLIYKEDEVIPLSIYLLTIIYWVVFFQIYKFRERSKERTWQLAQFLSEKWTVEKREQERLKLTSNFLFMHELKDEYPELFEDAFLKLP</sequence>
<dbReference type="EMBL" id="MHJU01000027">
    <property type="protein sequence ID" value="OGY72642.1"/>
    <property type="molecule type" value="Genomic_DNA"/>
</dbReference>
<keyword evidence="1" id="KW-0472">Membrane</keyword>
<reference evidence="2 3" key="1">
    <citation type="journal article" date="2016" name="Nat. Commun.">
        <title>Thousands of microbial genomes shed light on interconnected biogeochemical processes in an aquifer system.</title>
        <authorList>
            <person name="Anantharaman K."/>
            <person name="Brown C.T."/>
            <person name="Hug L.A."/>
            <person name="Sharon I."/>
            <person name="Castelle C.J."/>
            <person name="Probst A.J."/>
            <person name="Thomas B.C."/>
            <person name="Singh A."/>
            <person name="Wilkins M.J."/>
            <person name="Karaoz U."/>
            <person name="Brodie E.L."/>
            <person name="Williams K.H."/>
            <person name="Hubbard S.S."/>
            <person name="Banfield J.F."/>
        </authorList>
    </citation>
    <scope>NUCLEOTIDE SEQUENCE [LARGE SCALE GENOMIC DNA]</scope>
</reference>
<comment type="caution">
    <text evidence="2">The sequence shown here is derived from an EMBL/GenBank/DDBJ whole genome shotgun (WGS) entry which is preliminary data.</text>
</comment>
<name>A0A1G2A727_9BACT</name>
<protein>
    <submittedName>
        <fullName evidence="2">Uncharacterized protein</fullName>
    </submittedName>
</protein>
<accession>A0A1G2A727</accession>
<organism evidence="2 3">
    <name type="scientific">Candidatus Jacksonbacteria bacterium RIFCSPLOWO2_02_FULL_44_20</name>
    <dbReference type="NCBI Taxonomy" id="1798460"/>
    <lineage>
        <taxon>Bacteria</taxon>
        <taxon>Candidatus Jacksoniibacteriota</taxon>
    </lineage>
</organism>
<evidence type="ECO:0000256" key="1">
    <source>
        <dbReference type="SAM" id="Phobius"/>
    </source>
</evidence>
<keyword evidence="1" id="KW-1133">Transmembrane helix</keyword>
<dbReference type="Proteomes" id="UP000178315">
    <property type="component" value="Unassembled WGS sequence"/>
</dbReference>
<gene>
    <name evidence="2" type="ORF">A3H61_03485</name>
</gene>
<feature type="transmembrane region" description="Helical" evidence="1">
    <location>
        <begin position="9"/>
        <end position="26"/>
    </location>
</feature>
<evidence type="ECO:0000313" key="2">
    <source>
        <dbReference type="EMBL" id="OGY72642.1"/>
    </source>
</evidence>
<evidence type="ECO:0000313" key="3">
    <source>
        <dbReference type="Proteomes" id="UP000178315"/>
    </source>
</evidence>
<proteinExistence type="predicted"/>